<keyword evidence="3" id="KW-1185">Reference proteome</keyword>
<sequence>MATTTLTQPTSRARGYLNHQLPRAELRVLHFGLVSPPPNTFNQRLLSLLFLPIWNDDIKRALRTPHFFVLFFGKTVSLSLLGAWASASDIIIMVAGTGIGWGVMGGHGRTWKEGGKYLGGFGKLLIGKVFFCSRSTLYQHSHVLPQLDTTSTSSASTTL</sequence>
<organism evidence="2 3">
    <name type="scientific">Sordaria brevicollis</name>
    <dbReference type="NCBI Taxonomy" id="83679"/>
    <lineage>
        <taxon>Eukaryota</taxon>
        <taxon>Fungi</taxon>
        <taxon>Dikarya</taxon>
        <taxon>Ascomycota</taxon>
        <taxon>Pezizomycotina</taxon>
        <taxon>Sordariomycetes</taxon>
        <taxon>Sordariomycetidae</taxon>
        <taxon>Sordariales</taxon>
        <taxon>Sordariaceae</taxon>
        <taxon>Sordaria</taxon>
    </lineage>
</organism>
<proteinExistence type="predicted"/>
<evidence type="ECO:0000256" key="1">
    <source>
        <dbReference type="SAM" id="Phobius"/>
    </source>
</evidence>
<dbReference type="Proteomes" id="UP001281003">
    <property type="component" value="Unassembled WGS sequence"/>
</dbReference>
<gene>
    <name evidence="2" type="ORF">B0T20DRAFT_110448</name>
</gene>
<feature type="transmembrane region" description="Helical" evidence="1">
    <location>
        <begin position="90"/>
        <end position="108"/>
    </location>
</feature>
<dbReference type="AlphaFoldDB" id="A0AAE0U262"/>
<comment type="caution">
    <text evidence="2">The sequence shown here is derived from an EMBL/GenBank/DDBJ whole genome shotgun (WGS) entry which is preliminary data.</text>
</comment>
<reference evidence="2" key="2">
    <citation type="submission" date="2023-07" db="EMBL/GenBank/DDBJ databases">
        <authorList>
            <consortium name="Lawrence Berkeley National Laboratory"/>
            <person name="Haridas S."/>
            <person name="Hensen N."/>
            <person name="Bonometti L."/>
            <person name="Westerberg I."/>
            <person name="Brannstrom I.O."/>
            <person name="Guillou S."/>
            <person name="Cros-Aarteil S."/>
            <person name="Calhoun S."/>
            <person name="Kuo A."/>
            <person name="Mondo S."/>
            <person name="Pangilinan J."/>
            <person name="Riley R."/>
            <person name="LaButti K."/>
            <person name="Andreopoulos B."/>
            <person name="Lipzen A."/>
            <person name="Chen C."/>
            <person name="Yanf M."/>
            <person name="Daum C."/>
            <person name="Ng V."/>
            <person name="Clum A."/>
            <person name="Steindorff A."/>
            <person name="Ohm R."/>
            <person name="Martin F."/>
            <person name="Silar P."/>
            <person name="Natvig D."/>
            <person name="Lalanne C."/>
            <person name="Gautier V."/>
            <person name="Ament-velasquez S.L."/>
            <person name="Kruys A."/>
            <person name="Hutchinson M.I."/>
            <person name="Powell A.J."/>
            <person name="Barry K."/>
            <person name="Miller A.N."/>
            <person name="Grigoriev I.V."/>
            <person name="Debuchy R."/>
            <person name="Gladieux P."/>
            <person name="Thoren M.H."/>
            <person name="Johannesson H."/>
        </authorList>
    </citation>
    <scope>NUCLEOTIDE SEQUENCE</scope>
    <source>
        <strain evidence="2">FGSC 1904</strain>
    </source>
</reference>
<protein>
    <submittedName>
        <fullName evidence="2">Uncharacterized protein</fullName>
    </submittedName>
</protein>
<name>A0AAE0U262_SORBR</name>
<feature type="transmembrane region" description="Helical" evidence="1">
    <location>
        <begin position="67"/>
        <end position="84"/>
    </location>
</feature>
<keyword evidence="1" id="KW-0472">Membrane</keyword>
<evidence type="ECO:0000313" key="2">
    <source>
        <dbReference type="EMBL" id="KAK3388147.1"/>
    </source>
</evidence>
<accession>A0AAE0U262</accession>
<keyword evidence="1" id="KW-1133">Transmembrane helix</keyword>
<dbReference type="EMBL" id="JAUTDP010000018">
    <property type="protein sequence ID" value="KAK3388147.1"/>
    <property type="molecule type" value="Genomic_DNA"/>
</dbReference>
<keyword evidence="1" id="KW-0812">Transmembrane</keyword>
<reference evidence="2" key="1">
    <citation type="journal article" date="2023" name="Mol. Phylogenet. Evol.">
        <title>Genome-scale phylogeny and comparative genomics of the fungal order Sordariales.</title>
        <authorList>
            <person name="Hensen N."/>
            <person name="Bonometti L."/>
            <person name="Westerberg I."/>
            <person name="Brannstrom I.O."/>
            <person name="Guillou S."/>
            <person name="Cros-Aarteil S."/>
            <person name="Calhoun S."/>
            <person name="Haridas S."/>
            <person name="Kuo A."/>
            <person name="Mondo S."/>
            <person name="Pangilinan J."/>
            <person name="Riley R."/>
            <person name="LaButti K."/>
            <person name="Andreopoulos B."/>
            <person name="Lipzen A."/>
            <person name="Chen C."/>
            <person name="Yan M."/>
            <person name="Daum C."/>
            <person name="Ng V."/>
            <person name="Clum A."/>
            <person name="Steindorff A."/>
            <person name="Ohm R.A."/>
            <person name="Martin F."/>
            <person name="Silar P."/>
            <person name="Natvig D.O."/>
            <person name="Lalanne C."/>
            <person name="Gautier V."/>
            <person name="Ament-Velasquez S.L."/>
            <person name="Kruys A."/>
            <person name="Hutchinson M.I."/>
            <person name="Powell A.J."/>
            <person name="Barry K."/>
            <person name="Miller A.N."/>
            <person name="Grigoriev I.V."/>
            <person name="Debuchy R."/>
            <person name="Gladieux P."/>
            <person name="Hiltunen Thoren M."/>
            <person name="Johannesson H."/>
        </authorList>
    </citation>
    <scope>NUCLEOTIDE SEQUENCE</scope>
    <source>
        <strain evidence="2">FGSC 1904</strain>
    </source>
</reference>
<evidence type="ECO:0000313" key="3">
    <source>
        <dbReference type="Proteomes" id="UP001281003"/>
    </source>
</evidence>